<evidence type="ECO:0000256" key="1">
    <source>
        <dbReference type="ARBA" id="ARBA00004141"/>
    </source>
</evidence>
<organism evidence="12 13">
    <name type="scientific">Pokkaliibacter plantistimulans</name>
    <dbReference type="NCBI Taxonomy" id="1635171"/>
    <lineage>
        <taxon>Bacteria</taxon>
        <taxon>Pseudomonadati</taxon>
        <taxon>Pseudomonadota</taxon>
        <taxon>Gammaproteobacteria</taxon>
        <taxon>Oceanospirillales</taxon>
        <taxon>Balneatrichaceae</taxon>
        <taxon>Pokkaliibacter</taxon>
    </lineage>
</organism>
<keyword evidence="5 11" id="KW-0812">Transmembrane</keyword>
<evidence type="ECO:0000256" key="5">
    <source>
        <dbReference type="ARBA" id="ARBA00022692"/>
    </source>
</evidence>
<keyword evidence="10 11" id="KW-0961">Cell wall biogenesis/degradation</keyword>
<gene>
    <name evidence="11" type="primary">mrdB</name>
    <name evidence="11" type="synonym">rodA</name>
    <name evidence="12" type="ORF">WH50_15660</name>
</gene>
<feature type="transmembrane region" description="Helical" evidence="11">
    <location>
        <begin position="63"/>
        <end position="81"/>
    </location>
</feature>
<sequence length="384" mass="42338">MKQVDFQRSLQGGADGFAPPPTIWQKLHLDPWLMLPFLLLMGYGLIILYSASEGDMGYVERQALRFLMAFMVMWGFAWIPPRYLRNIAPWLYVFVVGLLLAVLLVGVGAKGAQRWLEIPGLPRFQPAELMKLVLPMTIALWLSNKKIPPRFSHIIIGLLIIAIPVLMIAKQPDLGTSILIAASGVFAILLAGVPWRWVLLALGAAISALPGLWMVMREYQRQRVLTFLDPESDPLGSGWNIIQSKTAIGSGGLFGKGWMAGTQSQLHFLPESHTDFIVAVLGEEFGFVGIALLLCLYMMILARGLYLSTQAEDLFGRLLSGSLVLTFFVYIFVNIGMVSGLLPVVGVPLPLVSYGGTSVVTLMTSFGMVMSVYSHRSRQGLMHK</sequence>
<feature type="transmembrane region" description="Helical" evidence="11">
    <location>
        <begin position="174"/>
        <end position="191"/>
    </location>
</feature>
<feature type="transmembrane region" description="Helical" evidence="11">
    <location>
        <begin position="32"/>
        <end position="51"/>
    </location>
</feature>
<dbReference type="NCBIfam" id="TIGR02210">
    <property type="entry name" value="rodA_shape"/>
    <property type="match status" value="1"/>
</dbReference>
<comment type="similarity">
    <text evidence="11">Belongs to the SEDS family. MrdB/RodA subfamily.</text>
</comment>
<comment type="function">
    <text evidence="11">Peptidoglycan polymerase that is essential for cell wall elongation.</text>
</comment>
<accession>A0ABX5LUM6</accession>
<dbReference type="HAMAP" id="MF_02079">
    <property type="entry name" value="PGT_RodA"/>
    <property type="match status" value="1"/>
</dbReference>
<dbReference type="EC" id="2.4.99.28" evidence="11"/>
<dbReference type="EMBL" id="LAPT01000077">
    <property type="protein sequence ID" value="PXF30370.1"/>
    <property type="molecule type" value="Genomic_DNA"/>
</dbReference>
<name>A0ABX5LUM6_9GAMM</name>
<keyword evidence="9 11" id="KW-0472">Membrane</keyword>
<reference evidence="12 13" key="1">
    <citation type="submission" date="2015-03" db="EMBL/GenBank/DDBJ databases">
        <authorList>
            <person name="Krishnan R."/>
            <person name="Midha S."/>
            <person name="Patil P.B."/>
            <person name="Rameshkumar N."/>
        </authorList>
    </citation>
    <scope>NUCLEOTIDE SEQUENCE [LARGE SCALE GENOMIC DNA]</scope>
    <source>
        <strain evidence="12 13">L1E11</strain>
    </source>
</reference>
<feature type="transmembrane region" description="Helical" evidence="11">
    <location>
        <begin position="87"/>
        <end position="109"/>
    </location>
</feature>
<feature type="transmembrane region" description="Helical" evidence="11">
    <location>
        <begin position="318"/>
        <end position="345"/>
    </location>
</feature>
<protein>
    <recommendedName>
        <fullName evidence="11">Peptidoglycan glycosyltransferase MrdB</fullName>
        <shortName evidence="11">PGT</shortName>
        <ecNumber evidence="11">2.4.99.28</ecNumber>
    </recommendedName>
    <alternativeName>
        <fullName evidence="11">Cell elongation protein RodA</fullName>
    </alternativeName>
    <alternativeName>
        <fullName evidence="11">Cell wall polymerase</fullName>
    </alternativeName>
    <alternativeName>
        <fullName evidence="11">Peptidoglycan polymerase</fullName>
        <shortName evidence="11">PG polymerase</shortName>
    </alternativeName>
</protein>
<comment type="pathway">
    <text evidence="11">Cell wall biogenesis; peptidoglycan biosynthesis.</text>
</comment>
<evidence type="ECO:0000313" key="13">
    <source>
        <dbReference type="Proteomes" id="UP000248090"/>
    </source>
</evidence>
<keyword evidence="7 11" id="KW-0573">Peptidoglycan synthesis</keyword>
<evidence type="ECO:0000313" key="12">
    <source>
        <dbReference type="EMBL" id="PXF30370.1"/>
    </source>
</evidence>
<keyword evidence="6 11" id="KW-0133">Cell shape</keyword>
<proteinExistence type="inferred from homology"/>
<evidence type="ECO:0000256" key="4">
    <source>
        <dbReference type="ARBA" id="ARBA00022679"/>
    </source>
</evidence>
<feature type="transmembrane region" description="Helical" evidence="11">
    <location>
        <begin position="198"/>
        <end position="216"/>
    </location>
</feature>
<comment type="subcellular location">
    <subcellularLocation>
        <location evidence="11">Cell inner membrane</location>
        <topology evidence="11">Multi-pass membrane protein</topology>
    </subcellularLocation>
    <subcellularLocation>
        <location evidence="1">Membrane</location>
        <topology evidence="1">Multi-pass membrane protein</topology>
    </subcellularLocation>
</comment>
<dbReference type="Pfam" id="PF01098">
    <property type="entry name" value="FTSW_RODA_SPOVE"/>
    <property type="match status" value="1"/>
</dbReference>
<evidence type="ECO:0000256" key="7">
    <source>
        <dbReference type="ARBA" id="ARBA00022984"/>
    </source>
</evidence>
<evidence type="ECO:0000256" key="8">
    <source>
        <dbReference type="ARBA" id="ARBA00022989"/>
    </source>
</evidence>
<feature type="transmembrane region" description="Helical" evidence="11">
    <location>
        <begin position="285"/>
        <end position="306"/>
    </location>
</feature>
<keyword evidence="2 11" id="KW-1003">Cell membrane</keyword>
<evidence type="ECO:0000256" key="2">
    <source>
        <dbReference type="ARBA" id="ARBA00022475"/>
    </source>
</evidence>
<dbReference type="InterPro" id="IPR018365">
    <property type="entry name" value="Cell_cycle_FtsW-rel_CS"/>
</dbReference>
<dbReference type="PANTHER" id="PTHR30474:SF1">
    <property type="entry name" value="PEPTIDOGLYCAN GLYCOSYLTRANSFERASE MRDB"/>
    <property type="match status" value="1"/>
</dbReference>
<dbReference type="Proteomes" id="UP000248090">
    <property type="component" value="Unassembled WGS sequence"/>
</dbReference>
<feature type="transmembrane region" description="Helical" evidence="11">
    <location>
        <begin position="351"/>
        <end position="374"/>
    </location>
</feature>
<dbReference type="InterPro" id="IPR011923">
    <property type="entry name" value="RodA/MrdB"/>
</dbReference>
<evidence type="ECO:0000256" key="10">
    <source>
        <dbReference type="ARBA" id="ARBA00023316"/>
    </source>
</evidence>
<comment type="caution">
    <text evidence="12">The sequence shown here is derived from an EMBL/GenBank/DDBJ whole genome shotgun (WGS) entry which is preliminary data.</text>
</comment>
<evidence type="ECO:0000256" key="3">
    <source>
        <dbReference type="ARBA" id="ARBA00022676"/>
    </source>
</evidence>
<dbReference type="PANTHER" id="PTHR30474">
    <property type="entry name" value="CELL CYCLE PROTEIN"/>
    <property type="match status" value="1"/>
</dbReference>
<comment type="catalytic activity">
    <reaction evidence="11">
        <text>[GlcNAc-(1-&gt;4)-Mur2Ac(oyl-L-Ala-gamma-D-Glu-L-Lys-D-Ala-D-Ala)](n)-di-trans,octa-cis-undecaprenyl diphosphate + beta-D-GlcNAc-(1-&gt;4)-Mur2Ac(oyl-L-Ala-gamma-D-Glu-L-Lys-D-Ala-D-Ala)-di-trans,octa-cis-undecaprenyl diphosphate = [GlcNAc-(1-&gt;4)-Mur2Ac(oyl-L-Ala-gamma-D-Glu-L-Lys-D-Ala-D-Ala)](n+1)-di-trans,octa-cis-undecaprenyl diphosphate + di-trans,octa-cis-undecaprenyl diphosphate + H(+)</text>
        <dbReference type="Rhea" id="RHEA:23708"/>
        <dbReference type="Rhea" id="RHEA-COMP:9602"/>
        <dbReference type="Rhea" id="RHEA-COMP:9603"/>
        <dbReference type="ChEBI" id="CHEBI:15378"/>
        <dbReference type="ChEBI" id="CHEBI:58405"/>
        <dbReference type="ChEBI" id="CHEBI:60033"/>
        <dbReference type="ChEBI" id="CHEBI:78435"/>
        <dbReference type="EC" id="2.4.99.28"/>
    </reaction>
</comment>
<keyword evidence="3 11" id="KW-0328">Glycosyltransferase</keyword>
<evidence type="ECO:0000256" key="9">
    <source>
        <dbReference type="ARBA" id="ARBA00023136"/>
    </source>
</evidence>
<dbReference type="InterPro" id="IPR001182">
    <property type="entry name" value="FtsW/RodA"/>
</dbReference>
<evidence type="ECO:0000256" key="11">
    <source>
        <dbReference type="HAMAP-Rule" id="MF_02079"/>
    </source>
</evidence>
<feature type="transmembrane region" description="Helical" evidence="11">
    <location>
        <begin position="151"/>
        <end position="168"/>
    </location>
</feature>
<keyword evidence="8 11" id="KW-1133">Transmembrane helix</keyword>
<dbReference type="RefSeq" id="WP_110188163.1">
    <property type="nucleotide sequence ID" value="NZ_CP177354.1"/>
</dbReference>
<keyword evidence="4 11" id="KW-0808">Transferase</keyword>
<keyword evidence="11" id="KW-0997">Cell inner membrane</keyword>
<evidence type="ECO:0000256" key="6">
    <source>
        <dbReference type="ARBA" id="ARBA00022960"/>
    </source>
</evidence>
<keyword evidence="13" id="KW-1185">Reference proteome</keyword>
<dbReference type="PROSITE" id="PS00428">
    <property type="entry name" value="FTSW_RODA_SPOVE"/>
    <property type="match status" value="1"/>
</dbReference>